<keyword evidence="1" id="KW-0863">Zinc-finger</keyword>
<dbReference type="InterPro" id="IPR011993">
    <property type="entry name" value="PH-like_dom_sf"/>
</dbReference>
<feature type="region of interest" description="Disordered" evidence="2">
    <location>
        <begin position="1"/>
        <end position="67"/>
    </location>
</feature>
<reference evidence="3" key="5">
    <citation type="submission" date="2025-09" db="UniProtKB">
        <authorList>
            <consortium name="Ensembl"/>
        </authorList>
    </citation>
    <scope>IDENTIFICATION</scope>
</reference>
<dbReference type="GeneTree" id="ENSGT00940000159586"/>
<keyword evidence="4" id="KW-1185">Reference proteome</keyword>
<feature type="compositionally biased region" description="Polar residues" evidence="2">
    <location>
        <begin position="1"/>
        <end position="13"/>
    </location>
</feature>
<feature type="region of interest" description="Disordered" evidence="2">
    <location>
        <begin position="171"/>
        <end position="202"/>
    </location>
</feature>
<keyword evidence="1" id="KW-0862">Zinc</keyword>
<protein>
    <submittedName>
        <fullName evidence="3">Arf-GAP with GTPase, ANK repeat and PH domain-containing protein 1-like</fullName>
    </submittedName>
</protein>
<dbReference type="GO" id="GO:0003924">
    <property type="term" value="F:GTPase activity"/>
    <property type="evidence" value="ECO:0007669"/>
    <property type="project" value="TreeGrafter"/>
</dbReference>
<dbReference type="PANTHER" id="PTHR45819">
    <property type="entry name" value="CENTAURIN-GAMMA-1A"/>
    <property type="match status" value="1"/>
</dbReference>
<dbReference type="GO" id="GO:0005634">
    <property type="term" value="C:nucleus"/>
    <property type="evidence" value="ECO:0007669"/>
    <property type="project" value="TreeGrafter"/>
</dbReference>
<dbReference type="Ensembl" id="ENSCMIT00000012144.1">
    <property type="protein sequence ID" value="ENSCMIP00000011858.1"/>
    <property type="gene ID" value="ENSCMIG00000006121.1"/>
</dbReference>
<dbReference type="InterPro" id="IPR051282">
    <property type="entry name" value="Arf-GAP_GTPase_ANK_PH"/>
</dbReference>
<dbReference type="GO" id="GO:0043524">
    <property type="term" value="P:negative regulation of neuron apoptotic process"/>
    <property type="evidence" value="ECO:0007669"/>
    <property type="project" value="TreeGrafter"/>
</dbReference>
<dbReference type="AlphaFoldDB" id="A0A4W3H4X1"/>
<name>A0A4W3H4X1_CALMI</name>
<evidence type="ECO:0000313" key="3">
    <source>
        <dbReference type="Ensembl" id="ENSCMIP00000011858.1"/>
    </source>
</evidence>
<dbReference type="FunFam" id="2.30.29.30:FF:000109">
    <property type="entry name" value="Arf-GAP with GTPase, ANK repeat and PH domain-containing protein 1"/>
    <property type="match status" value="1"/>
</dbReference>
<organism evidence="3 4">
    <name type="scientific">Callorhinchus milii</name>
    <name type="common">Ghost shark</name>
    <dbReference type="NCBI Taxonomy" id="7868"/>
    <lineage>
        <taxon>Eukaryota</taxon>
        <taxon>Metazoa</taxon>
        <taxon>Chordata</taxon>
        <taxon>Craniata</taxon>
        <taxon>Vertebrata</taxon>
        <taxon>Chondrichthyes</taxon>
        <taxon>Holocephali</taxon>
        <taxon>Chimaeriformes</taxon>
        <taxon>Callorhinchidae</taxon>
        <taxon>Callorhinchus</taxon>
    </lineage>
</organism>
<dbReference type="Proteomes" id="UP000314986">
    <property type="component" value="Unassembled WGS sequence"/>
</dbReference>
<keyword evidence="1" id="KW-0479">Metal-binding</keyword>
<dbReference type="SUPFAM" id="SSF50729">
    <property type="entry name" value="PH domain-like"/>
    <property type="match status" value="1"/>
</dbReference>
<reference evidence="4" key="2">
    <citation type="journal article" date="2007" name="PLoS Biol.">
        <title>Survey sequencing and comparative analysis of the elephant shark (Callorhinchus milii) genome.</title>
        <authorList>
            <person name="Venkatesh B."/>
            <person name="Kirkness E.F."/>
            <person name="Loh Y.H."/>
            <person name="Halpern A.L."/>
            <person name="Lee A.P."/>
            <person name="Johnson J."/>
            <person name="Dandona N."/>
            <person name="Viswanathan L.D."/>
            <person name="Tay A."/>
            <person name="Venter J.C."/>
            <person name="Strausberg R.L."/>
            <person name="Brenner S."/>
        </authorList>
    </citation>
    <scope>NUCLEOTIDE SEQUENCE [LARGE SCALE GENOMIC DNA]</scope>
</reference>
<evidence type="ECO:0000256" key="2">
    <source>
        <dbReference type="SAM" id="MobiDB-lite"/>
    </source>
</evidence>
<dbReference type="GO" id="GO:0005096">
    <property type="term" value="F:GTPase activator activity"/>
    <property type="evidence" value="ECO:0007669"/>
    <property type="project" value="TreeGrafter"/>
</dbReference>
<reference evidence="4" key="1">
    <citation type="journal article" date="2006" name="Science">
        <title>Ancient noncoding elements conserved in the human genome.</title>
        <authorList>
            <person name="Venkatesh B."/>
            <person name="Kirkness E.F."/>
            <person name="Loh Y.H."/>
            <person name="Halpern A.L."/>
            <person name="Lee A.P."/>
            <person name="Johnson J."/>
            <person name="Dandona N."/>
            <person name="Viswanathan L.D."/>
            <person name="Tay A."/>
            <person name="Venter J.C."/>
            <person name="Strausberg R.L."/>
            <person name="Brenner S."/>
        </authorList>
    </citation>
    <scope>NUCLEOTIDE SEQUENCE [LARGE SCALE GENOMIC DNA]</scope>
</reference>
<dbReference type="GO" id="GO:0008270">
    <property type="term" value="F:zinc ion binding"/>
    <property type="evidence" value="ECO:0007669"/>
    <property type="project" value="UniProtKB-KW"/>
</dbReference>
<dbReference type="STRING" id="7868.ENSCMIP00000011858"/>
<dbReference type="InParanoid" id="A0A4W3H4X1"/>
<accession>A0A4W3H4X1</accession>
<feature type="compositionally biased region" description="Basic and acidic residues" evidence="2">
    <location>
        <begin position="48"/>
        <end position="61"/>
    </location>
</feature>
<evidence type="ECO:0000313" key="4">
    <source>
        <dbReference type="Proteomes" id="UP000314986"/>
    </source>
</evidence>
<feature type="compositionally biased region" description="Polar residues" evidence="2">
    <location>
        <begin position="185"/>
        <end position="202"/>
    </location>
</feature>
<sequence length="212" mass="22727">MSDCSSSLPSTPNVVHRDLRADVSQGATTPGSVRKHSKRRASLFTGRRGSDSERRSLDSKTDNIGSGRAIPIKQGVLQKRSGNSLNKEWKKKYVTLCNNGILSYHPSLHDYMQNVHGKEMDLLRTTVKVPGKRPPRAVSACSASSGLNGLVSSGQDSVDSLHSGTLDSVAEQAVSDTKSEGKLSTCPSVGSSDQWSETSSRTGKWTLGYCSS</sequence>
<reference evidence="4" key="3">
    <citation type="journal article" date="2014" name="Nature">
        <title>Elephant shark genome provides unique insights into gnathostome evolution.</title>
        <authorList>
            <consortium name="International Elephant Shark Genome Sequencing Consortium"/>
            <person name="Venkatesh B."/>
            <person name="Lee A.P."/>
            <person name="Ravi V."/>
            <person name="Maurya A.K."/>
            <person name="Lian M.M."/>
            <person name="Swann J.B."/>
            <person name="Ohta Y."/>
            <person name="Flajnik M.F."/>
            <person name="Sutoh Y."/>
            <person name="Kasahara M."/>
            <person name="Hoon S."/>
            <person name="Gangu V."/>
            <person name="Roy S.W."/>
            <person name="Irimia M."/>
            <person name="Korzh V."/>
            <person name="Kondrychyn I."/>
            <person name="Lim Z.W."/>
            <person name="Tay B.H."/>
            <person name="Tohari S."/>
            <person name="Kong K.W."/>
            <person name="Ho S."/>
            <person name="Lorente-Galdos B."/>
            <person name="Quilez J."/>
            <person name="Marques-Bonet T."/>
            <person name="Raney B.J."/>
            <person name="Ingham P.W."/>
            <person name="Tay A."/>
            <person name="Hillier L.W."/>
            <person name="Minx P."/>
            <person name="Boehm T."/>
            <person name="Wilson R.K."/>
            <person name="Brenner S."/>
            <person name="Warren W.C."/>
        </authorList>
    </citation>
    <scope>NUCLEOTIDE SEQUENCE [LARGE SCALE GENOMIC DNA]</scope>
</reference>
<dbReference type="Gene3D" id="2.30.29.30">
    <property type="entry name" value="Pleckstrin-homology domain (PH domain)/Phosphotyrosine-binding domain (PTB)"/>
    <property type="match status" value="1"/>
</dbReference>
<evidence type="ECO:0000256" key="1">
    <source>
        <dbReference type="ARBA" id="ARBA00022771"/>
    </source>
</evidence>
<dbReference type="PANTHER" id="PTHR45819:SF3">
    <property type="entry name" value="ARF-GAP WITH GTPASE, ANK REPEAT AND PH DOMAIN-CONTAINING PROTEIN 2"/>
    <property type="match status" value="1"/>
</dbReference>
<proteinExistence type="predicted"/>
<reference evidence="3" key="4">
    <citation type="submission" date="2025-08" db="UniProtKB">
        <authorList>
            <consortium name="Ensembl"/>
        </authorList>
    </citation>
    <scope>IDENTIFICATION</scope>
</reference>